<dbReference type="RefSeq" id="WP_125553687.1">
    <property type="nucleotide sequence ID" value="NZ_RBVX01000001.1"/>
</dbReference>
<proteinExistence type="predicted"/>
<keyword evidence="4" id="KW-1185">Reference proteome</keyword>
<feature type="coiled-coil region" evidence="1">
    <location>
        <begin position="255"/>
        <end position="292"/>
    </location>
</feature>
<gene>
    <name evidence="3" type="ORF">D7Z54_01390</name>
</gene>
<evidence type="ECO:0000256" key="1">
    <source>
        <dbReference type="SAM" id="Coils"/>
    </source>
</evidence>
<dbReference type="Proteomes" id="UP000275076">
    <property type="component" value="Unassembled WGS sequence"/>
</dbReference>
<dbReference type="NCBIfam" id="NF038353">
    <property type="entry name" value="FxLYD_dom"/>
    <property type="match status" value="1"/>
</dbReference>
<reference evidence="3 4" key="1">
    <citation type="submission" date="2018-10" db="EMBL/GenBank/DDBJ databases">
        <title>Draft genome sequence of Bacillus salarius IM0101, isolated from a hypersaline soil in Inner Mongolia, China.</title>
        <authorList>
            <person name="Yamprayoonswat W."/>
            <person name="Boonvisut S."/>
            <person name="Jumpathong W."/>
            <person name="Sittihan S."/>
            <person name="Ruangsuj P."/>
            <person name="Wanthongcharoen S."/>
            <person name="Thongpramul N."/>
            <person name="Pimmason S."/>
            <person name="Yu B."/>
            <person name="Yasawong M."/>
        </authorList>
    </citation>
    <scope>NUCLEOTIDE SEQUENCE [LARGE SCALE GENOMIC DNA]</scope>
    <source>
        <strain evidence="3 4">IM0101</strain>
    </source>
</reference>
<comment type="caution">
    <text evidence="3">The sequence shown here is derived from an EMBL/GenBank/DDBJ whole genome shotgun (WGS) entry which is preliminary data.</text>
</comment>
<evidence type="ECO:0000313" key="4">
    <source>
        <dbReference type="Proteomes" id="UP000275076"/>
    </source>
</evidence>
<dbReference type="OrthoDB" id="1822804at2"/>
<dbReference type="InterPro" id="IPR047676">
    <property type="entry name" value="FxLYD_dom"/>
</dbReference>
<keyword evidence="2" id="KW-1133">Transmembrane helix</keyword>
<keyword evidence="2" id="KW-0472">Membrane</keyword>
<protein>
    <recommendedName>
        <fullName evidence="5">Zinc-ribbon domain-containing protein</fullName>
    </recommendedName>
</protein>
<feature type="transmembrane region" description="Helical" evidence="2">
    <location>
        <begin position="40"/>
        <end position="61"/>
    </location>
</feature>
<evidence type="ECO:0000313" key="3">
    <source>
        <dbReference type="EMBL" id="RSL35250.1"/>
    </source>
</evidence>
<name>A0A3R9WWT9_9BACI</name>
<dbReference type="EMBL" id="RBVX01000001">
    <property type="protein sequence ID" value="RSL35250.1"/>
    <property type="molecule type" value="Genomic_DNA"/>
</dbReference>
<organism evidence="3 4">
    <name type="scientific">Salibacterium salarium</name>
    <dbReference type="NCBI Taxonomy" id="284579"/>
    <lineage>
        <taxon>Bacteria</taxon>
        <taxon>Bacillati</taxon>
        <taxon>Bacillota</taxon>
        <taxon>Bacilli</taxon>
        <taxon>Bacillales</taxon>
        <taxon>Bacillaceae</taxon>
    </lineage>
</organism>
<keyword evidence="2" id="KW-0812">Transmembrane</keyword>
<evidence type="ECO:0008006" key="5">
    <source>
        <dbReference type="Google" id="ProtNLM"/>
    </source>
</evidence>
<keyword evidence="1" id="KW-0175">Coiled coil</keyword>
<evidence type="ECO:0000256" key="2">
    <source>
        <dbReference type="SAM" id="Phobius"/>
    </source>
</evidence>
<sequence>MKCGVCGTKHGEQSKFCQHCGEAVKRNKTRSLDPSVSNTWKAICVFLPVLFAMTGGVFLFFAHEKEKSVNADVLQLQDEMEVAVSNGAIDEAVALSEEALAYRPDEEALRDDQEKLRKVSAWQEDREDVLEQVKASELEEAKAELTTLEEKADTFADPLSGMLSESLKEAETSLFLAEKREEMKGIKSVEELGRILSSLDDYEGEAADTLVEDIQLRMEGMAYDNASEQLTSGNINGAEQALNRGLEFLPESDKLLALEKKIEQKRLAAQKAEKERKEQRLIQEAAEDQKNQTEAADVVKAESFVDDYGDLHIEGEVVNEGTASISGIEVVLAVYEMDNHLGDVVLGVTPYQLAPGESGSFSDYYIGPFERSDVEVKDVSWYVN</sequence>
<accession>A0A3R9WWT9</accession>
<dbReference type="AlphaFoldDB" id="A0A3R9WWT9"/>